<dbReference type="GO" id="GO:0034706">
    <property type="term" value="C:sodium channel complex"/>
    <property type="evidence" value="ECO:0007669"/>
    <property type="project" value="TreeGrafter"/>
</dbReference>
<evidence type="ECO:0000256" key="10">
    <source>
        <dbReference type="ARBA" id="ARBA00023303"/>
    </source>
</evidence>
<comment type="similarity">
    <text evidence="11">Belongs to the amiloride-sensitive sodium channel (TC 1.A.6) family.</text>
</comment>
<evidence type="ECO:0000256" key="2">
    <source>
        <dbReference type="ARBA" id="ARBA00022448"/>
    </source>
</evidence>
<evidence type="ECO:0000256" key="9">
    <source>
        <dbReference type="ARBA" id="ARBA00023201"/>
    </source>
</evidence>
<organism evidence="12 13">
    <name type="scientific">Gulo gulo</name>
    <name type="common">Wolverine</name>
    <name type="synonym">Gluton</name>
    <dbReference type="NCBI Taxonomy" id="48420"/>
    <lineage>
        <taxon>Eukaryota</taxon>
        <taxon>Metazoa</taxon>
        <taxon>Chordata</taxon>
        <taxon>Craniata</taxon>
        <taxon>Vertebrata</taxon>
        <taxon>Euteleostomi</taxon>
        <taxon>Mammalia</taxon>
        <taxon>Eutheria</taxon>
        <taxon>Laurasiatheria</taxon>
        <taxon>Carnivora</taxon>
        <taxon>Caniformia</taxon>
        <taxon>Musteloidea</taxon>
        <taxon>Mustelidae</taxon>
        <taxon>Guloninae</taxon>
        <taxon>Gulo</taxon>
    </lineage>
</organism>
<evidence type="ECO:0000313" key="13">
    <source>
        <dbReference type="Proteomes" id="UP000269945"/>
    </source>
</evidence>
<dbReference type="PANTHER" id="PTHR11690:SF132">
    <property type="entry name" value="AMILORIDE-SENSITIVE SODIUM CHANNEL SUBUNIT DELTA"/>
    <property type="match status" value="1"/>
</dbReference>
<feature type="non-terminal residue" evidence="12">
    <location>
        <position position="1"/>
    </location>
</feature>
<comment type="subcellular location">
    <subcellularLocation>
        <location evidence="1">Membrane</location>
        <topology evidence="1">Multi-pass membrane protein</topology>
    </subcellularLocation>
</comment>
<evidence type="ECO:0000256" key="7">
    <source>
        <dbReference type="ARBA" id="ARBA00023065"/>
    </source>
</evidence>
<evidence type="ECO:0000256" key="6">
    <source>
        <dbReference type="ARBA" id="ARBA00023053"/>
    </source>
</evidence>
<keyword evidence="5" id="KW-1133">Transmembrane helix</keyword>
<dbReference type="PRINTS" id="PR01078">
    <property type="entry name" value="AMINACHANNEL"/>
</dbReference>
<sequence length="108" mass="11990">GTSKWPSSKSADWILAVLGKQGHRNLGQTPSLRSSVAKVNIFYQELNYRMVDETPVYSVPQLLSAMGSLWSLWFGSSVLSVLELLELLLDAMALALLRGCRWLHTARG</sequence>
<keyword evidence="10 11" id="KW-0407">Ion channel</keyword>
<name>A0A9X9MC12_GULGU</name>
<gene>
    <name evidence="12" type="ORF">BN2614_LOCUS2</name>
</gene>
<dbReference type="GO" id="GO:0015280">
    <property type="term" value="F:ligand-gated sodium channel activity"/>
    <property type="evidence" value="ECO:0007669"/>
    <property type="project" value="TreeGrafter"/>
</dbReference>
<evidence type="ECO:0000256" key="3">
    <source>
        <dbReference type="ARBA" id="ARBA00022461"/>
    </source>
</evidence>
<evidence type="ECO:0000256" key="1">
    <source>
        <dbReference type="ARBA" id="ARBA00004141"/>
    </source>
</evidence>
<keyword evidence="3 11" id="KW-0894">Sodium channel</keyword>
<dbReference type="EMBL" id="CYRY02046068">
    <property type="protein sequence ID" value="VCX41659.1"/>
    <property type="molecule type" value="Genomic_DNA"/>
</dbReference>
<dbReference type="AlphaFoldDB" id="A0A9X9MC12"/>
<keyword evidence="9 11" id="KW-0739">Sodium transport</keyword>
<evidence type="ECO:0000256" key="11">
    <source>
        <dbReference type="RuleBase" id="RU000679"/>
    </source>
</evidence>
<keyword evidence="7 11" id="KW-0406">Ion transport</keyword>
<keyword evidence="6" id="KW-0915">Sodium</keyword>
<dbReference type="InterPro" id="IPR001873">
    <property type="entry name" value="ENaC"/>
</dbReference>
<proteinExistence type="inferred from homology"/>
<dbReference type="Gene3D" id="1.10.287.770">
    <property type="entry name" value="YojJ-like"/>
    <property type="match status" value="1"/>
</dbReference>
<evidence type="ECO:0000256" key="5">
    <source>
        <dbReference type="ARBA" id="ARBA00022989"/>
    </source>
</evidence>
<dbReference type="GO" id="GO:0005886">
    <property type="term" value="C:plasma membrane"/>
    <property type="evidence" value="ECO:0007669"/>
    <property type="project" value="TreeGrafter"/>
</dbReference>
<feature type="non-terminal residue" evidence="12">
    <location>
        <position position="108"/>
    </location>
</feature>
<reference evidence="12 13" key="1">
    <citation type="submission" date="2018-10" db="EMBL/GenBank/DDBJ databases">
        <authorList>
            <person name="Ekblom R."/>
            <person name="Jareborg N."/>
        </authorList>
    </citation>
    <scope>NUCLEOTIDE SEQUENCE [LARGE SCALE GENOMIC DNA]</scope>
    <source>
        <tissue evidence="12">Muscle</tissue>
    </source>
</reference>
<keyword evidence="13" id="KW-1185">Reference proteome</keyword>
<dbReference type="Pfam" id="PF00858">
    <property type="entry name" value="ASC"/>
    <property type="match status" value="1"/>
</dbReference>
<comment type="caution">
    <text evidence="12">The sequence shown here is derived from an EMBL/GenBank/DDBJ whole genome shotgun (WGS) entry which is preliminary data.</text>
</comment>
<accession>A0A9X9MC12</accession>
<keyword evidence="2 11" id="KW-0813">Transport</keyword>
<evidence type="ECO:0000256" key="8">
    <source>
        <dbReference type="ARBA" id="ARBA00023136"/>
    </source>
</evidence>
<keyword evidence="4 11" id="KW-0812">Transmembrane</keyword>
<protein>
    <submittedName>
        <fullName evidence="12">Uncharacterized protein</fullName>
    </submittedName>
</protein>
<dbReference type="PANTHER" id="PTHR11690">
    <property type="entry name" value="AMILORIDE-SENSITIVE SODIUM CHANNEL-RELATED"/>
    <property type="match status" value="1"/>
</dbReference>
<keyword evidence="8" id="KW-0472">Membrane</keyword>
<dbReference type="Proteomes" id="UP000269945">
    <property type="component" value="Unassembled WGS sequence"/>
</dbReference>
<evidence type="ECO:0000256" key="4">
    <source>
        <dbReference type="ARBA" id="ARBA00022692"/>
    </source>
</evidence>
<evidence type="ECO:0000313" key="12">
    <source>
        <dbReference type="EMBL" id="VCX41659.1"/>
    </source>
</evidence>